<dbReference type="RefSeq" id="WP_367635893.1">
    <property type="nucleotide sequence ID" value="NZ_JBFNQN010000001.1"/>
</dbReference>
<protein>
    <recommendedName>
        <fullName evidence="3">DUF559 domain-containing protein</fullName>
    </recommendedName>
</protein>
<sequence>MPRPRQFDSAAVDAYLRARGGVATHADLLHLGLSRSTIVRWAQHGPWQRILPGVVLHHRAAPSTRERRLAAITFAGPSAVITGTHALALHDLLGTRLALDPTVLLLVPHSEQRTSADFVVVERTRRMPTARRRGGLPVASPVRAAADAARQAGVDLDQVREIFGAVLQQNRGTPEELRREVLTGPRQRTAAARQVLREVDGGSRSAAEGRAFVLIGRSDLPQPLWNEEVLVDGRWIGTGDAWWPDLGVVLEIDGLRWHSTPADIRRTQEKQRRYAAAGLLVLSVTPQDILRDPEAFLELVRATLERASRRVAAQGLPTGAL</sequence>
<keyword evidence="2" id="KW-1185">Reference proteome</keyword>
<dbReference type="InterPro" id="IPR011335">
    <property type="entry name" value="Restrct_endonuc-II-like"/>
</dbReference>
<evidence type="ECO:0000313" key="2">
    <source>
        <dbReference type="Proteomes" id="UP001555826"/>
    </source>
</evidence>
<dbReference type="Gene3D" id="3.40.960.10">
    <property type="entry name" value="VSR Endonuclease"/>
    <property type="match status" value="1"/>
</dbReference>
<proteinExistence type="predicted"/>
<accession>A0ABV3P118</accession>
<organism evidence="1 2">
    <name type="scientific">Kineococcus endophyticus</name>
    <dbReference type="NCBI Taxonomy" id="1181883"/>
    <lineage>
        <taxon>Bacteria</taxon>
        <taxon>Bacillati</taxon>
        <taxon>Actinomycetota</taxon>
        <taxon>Actinomycetes</taxon>
        <taxon>Kineosporiales</taxon>
        <taxon>Kineosporiaceae</taxon>
        <taxon>Kineococcus</taxon>
    </lineage>
</organism>
<dbReference type="SUPFAM" id="SSF52980">
    <property type="entry name" value="Restriction endonuclease-like"/>
    <property type="match status" value="1"/>
</dbReference>
<name>A0ABV3P118_9ACTN</name>
<gene>
    <name evidence="1" type="ORF">AB1207_00915</name>
</gene>
<evidence type="ECO:0000313" key="1">
    <source>
        <dbReference type="EMBL" id="MEW9263300.1"/>
    </source>
</evidence>
<comment type="caution">
    <text evidence="1">The sequence shown here is derived from an EMBL/GenBank/DDBJ whole genome shotgun (WGS) entry which is preliminary data.</text>
</comment>
<evidence type="ECO:0008006" key="3">
    <source>
        <dbReference type="Google" id="ProtNLM"/>
    </source>
</evidence>
<dbReference type="EMBL" id="JBFNQN010000001">
    <property type="protein sequence ID" value="MEW9263300.1"/>
    <property type="molecule type" value="Genomic_DNA"/>
</dbReference>
<reference evidence="1 2" key="1">
    <citation type="submission" date="2024-07" db="EMBL/GenBank/DDBJ databases">
        <authorList>
            <person name="Thanompreechachai J."/>
            <person name="Duangmal K."/>
        </authorList>
    </citation>
    <scope>NUCLEOTIDE SEQUENCE [LARGE SCALE GENOMIC DNA]</scope>
    <source>
        <strain evidence="1 2">KCTC 19886</strain>
    </source>
</reference>
<dbReference type="Proteomes" id="UP001555826">
    <property type="component" value="Unassembled WGS sequence"/>
</dbReference>